<keyword evidence="7" id="KW-1185">Reference proteome</keyword>
<evidence type="ECO:0000259" key="5">
    <source>
        <dbReference type="PROSITE" id="PS50865"/>
    </source>
</evidence>
<dbReference type="AlphaFoldDB" id="A0AAD5UJC4"/>
<dbReference type="Gene3D" id="6.10.140.2220">
    <property type="match status" value="1"/>
</dbReference>
<gene>
    <name evidence="6" type="ORF">HK103_004328</name>
</gene>
<evidence type="ECO:0000313" key="6">
    <source>
        <dbReference type="EMBL" id="KAJ3257701.1"/>
    </source>
</evidence>
<dbReference type="PROSITE" id="PS50865">
    <property type="entry name" value="ZF_MYND_2"/>
    <property type="match status" value="1"/>
</dbReference>
<proteinExistence type="predicted"/>
<evidence type="ECO:0000256" key="1">
    <source>
        <dbReference type="ARBA" id="ARBA00022723"/>
    </source>
</evidence>
<accession>A0AAD5UJC4</accession>
<keyword evidence="1" id="KW-0479">Metal-binding</keyword>
<evidence type="ECO:0000256" key="4">
    <source>
        <dbReference type="PROSITE-ProRule" id="PRU00134"/>
    </source>
</evidence>
<dbReference type="GO" id="GO:0008270">
    <property type="term" value="F:zinc ion binding"/>
    <property type="evidence" value="ECO:0007669"/>
    <property type="project" value="UniProtKB-KW"/>
</dbReference>
<protein>
    <recommendedName>
        <fullName evidence="5">MYND-type domain-containing protein</fullName>
    </recommendedName>
</protein>
<organism evidence="6 7">
    <name type="scientific">Boothiomyces macroporosus</name>
    <dbReference type="NCBI Taxonomy" id="261099"/>
    <lineage>
        <taxon>Eukaryota</taxon>
        <taxon>Fungi</taxon>
        <taxon>Fungi incertae sedis</taxon>
        <taxon>Chytridiomycota</taxon>
        <taxon>Chytridiomycota incertae sedis</taxon>
        <taxon>Chytridiomycetes</taxon>
        <taxon>Rhizophydiales</taxon>
        <taxon>Terramycetaceae</taxon>
        <taxon>Boothiomyces</taxon>
    </lineage>
</organism>
<feature type="domain" description="MYND-type" evidence="5">
    <location>
        <begin position="10"/>
        <end position="47"/>
    </location>
</feature>
<evidence type="ECO:0000256" key="3">
    <source>
        <dbReference type="ARBA" id="ARBA00022833"/>
    </source>
</evidence>
<dbReference type="Proteomes" id="UP001210925">
    <property type="component" value="Unassembled WGS sequence"/>
</dbReference>
<evidence type="ECO:0000256" key="2">
    <source>
        <dbReference type="ARBA" id="ARBA00022771"/>
    </source>
</evidence>
<sequence>MDFDSYTHSCAVCEATENLRLCTECQQCCYCSKDCLKKDHTNHQKYCASFKKFKTLADLFQNDERYKSILIQHSTMPIGQIELNGRRLVQFDFSRPSDLDNMINPDFLMAGGQVDVKIRCALLNEEEDKQSQWYIAMAYTKYYDLEKEAAVAFTLKVDDGFLVKPFVIPLKPE</sequence>
<comment type="caution">
    <text evidence="6">The sequence shown here is derived from an EMBL/GenBank/DDBJ whole genome shotgun (WGS) entry which is preliminary data.</text>
</comment>
<name>A0AAD5UJC4_9FUNG</name>
<reference evidence="6" key="1">
    <citation type="submission" date="2020-05" db="EMBL/GenBank/DDBJ databases">
        <title>Phylogenomic resolution of chytrid fungi.</title>
        <authorList>
            <person name="Stajich J.E."/>
            <person name="Amses K."/>
            <person name="Simmons R."/>
            <person name="Seto K."/>
            <person name="Myers J."/>
            <person name="Bonds A."/>
            <person name="Quandt C.A."/>
            <person name="Barry K."/>
            <person name="Liu P."/>
            <person name="Grigoriev I."/>
            <person name="Longcore J.E."/>
            <person name="James T.Y."/>
        </authorList>
    </citation>
    <scope>NUCLEOTIDE SEQUENCE</scope>
    <source>
        <strain evidence="6">PLAUS21</strain>
    </source>
</reference>
<keyword evidence="3" id="KW-0862">Zinc</keyword>
<keyword evidence="2 4" id="KW-0863">Zinc-finger</keyword>
<dbReference type="InterPro" id="IPR002893">
    <property type="entry name" value="Znf_MYND"/>
</dbReference>
<dbReference type="SUPFAM" id="SSF144232">
    <property type="entry name" value="HIT/MYND zinc finger-like"/>
    <property type="match status" value="1"/>
</dbReference>
<evidence type="ECO:0000313" key="7">
    <source>
        <dbReference type="Proteomes" id="UP001210925"/>
    </source>
</evidence>
<dbReference type="EMBL" id="JADGKB010000035">
    <property type="protein sequence ID" value="KAJ3257701.1"/>
    <property type="molecule type" value="Genomic_DNA"/>
</dbReference>